<dbReference type="PRINTS" id="PR00838">
    <property type="entry name" value="V5ALLERGEN"/>
</dbReference>
<dbReference type="Proteomes" id="UP000039046">
    <property type="component" value="Unassembled WGS sequence"/>
</dbReference>
<dbReference type="OrthoDB" id="337038at2759"/>
<feature type="chain" id="PRO_5001978777" description="SCP domain-containing protein" evidence="2">
    <location>
        <begin position="18"/>
        <end position="292"/>
    </location>
</feature>
<feature type="signal peptide" evidence="2">
    <location>
        <begin position="1"/>
        <end position="17"/>
    </location>
</feature>
<dbReference type="Pfam" id="PF00188">
    <property type="entry name" value="CAP"/>
    <property type="match status" value="1"/>
</dbReference>
<feature type="compositionally biased region" description="Low complexity" evidence="1">
    <location>
        <begin position="77"/>
        <end position="92"/>
    </location>
</feature>
<dbReference type="AlphaFoldDB" id="A0A0A1T0Z0"/>
<dbReference type="PROSITE" id="PS01009">
    <property type="entry name" value="CRISP_1"/>
    <property type="match status" value="1"/>
</dbReference>
<dbReference type="Gene3D" id="3.40.33.10">
    <property type="entry name" value="CAP"/>
    <property type="match status" value="1"/>
</dbReference>
<dbReference type="InterPro" id="IPR018244">
    <property type="entry name" value="Allrgn_V5/Tpx1_CS"/>
</dbReference>
<dbReference type="SMART" id="SM00198">
    <property type="entry name" value="SCP"/>
    <property type="match status" value="1"/>
</dbReference>
<reference evidence="4 5" key="1">
    <citation type="journal article" date="2015" name="Genome Announc.">
        <title>Draft Genome Sequence and Gene Annotation of the Entomopathogenic Fungus Verticillium hemipterigenum.</title>
        <authorList>
            <person name="Horn F."/>
            <person name="Habel A."/>
            <person name="Scharf D.H."/>
            <person name="Dworschak J."/>
            <person name="Brakhage A.A."/>
            <person name="Guthke R."/>
            <person name="Hertweck C."/>
            <person name="Linde J."/>
        </authorList>
    </citation>
    <scope>NUCLEOTIDE SEQUENCE [LARGE SCALE GENOMIC DNA]</scope>
</reference>
<keyword evidence="5" id="KW-1185">Reference proteome</keyword>
<dbReference type="EMBL" id="CDHN01000003">
    <property type="protein sequence ID" value="CEJ90801.1"/>
    <property type="molecule type" value="Genomic_DNA"/>
</dbReference>
<feature type="region of interest" description="Disordered" evidence="1">
    <location>
        <begin position="50"/>
        <end position="114"/>
    </location>
</feature>
<evidence type="ECO:0000313" key="5">
    <source>
        <dbReference type="Proteomes" id="UP000039046"/>
    </source>
</evidence>
<organism evidence="4 5">
    <name type="scientific">[Torrubiella] hemipterigena</name>
    <dbReference type="NCBI Taxonomy" id="1531966"/>
    <lineage>
        <taxon>Eukaryota</taxon>
        <taxon>Fungi</taxon>
        <taxon>Dikarya</taxon>
        <taxon>Ascomycota</taxon>
        <taxon>Pezizomycotina</taxon>
        <taxon>Sordariomycetes</taxon>
        <taxon>Hypocreomycetidae</taxon>
        <taxon>Hypocreales</taxon>
        <taxon>Clavicipitaceae</taxon>
        <taxon>Clavicipitaceae incertae sedis</taxon>
        <taxon>'Torrubiella' clade</taxon>
    </lineage>
</organism>
<dbReference type="PRINTS" id="PR00837">
    <property type="entry name" value="V5TPXLIKE"/>
</dbReference>
<protein>
    <recommendedName>
        <fullName evidence="3">SCP domain-containing protein</fullName>
    </recommendedName>
</protein>
<dbReference type="InterPro" id="IPR001283">
    <property type="entry name" value="CRISP-related"/>
</dbReference>
<dbReference type="InterPro" id="IPR002413">
    <property type="entry name" value="V5_allergen-like"/>
</dbReference>
<keyword evidence="2" id="KW-0732">Signal</keyword>
<evidence type="ECO:0000313" key="4">
    <source>
        <dbReference type="EMBL" id="CEJ90801.1"/>
    </source>
</evidence>
<dbReference type="HOGENOM" id="CLU_035730_5_0_1"/>
<evidence type="ECO:0000256" key="1">
    <source>
        <dbReference type="SAM" id="MobiDB-lite"/>
    </source>
</evidence>
<dbReference type="STRING" id="1531966.A0A0A1T0Z0"/>
<name>A0A0A1T0Z0_9HYPO</name>
<gene>
    <name evidence="4" type="ORF">VHEMI06558</name>
</gene>
<evidence type="ECO:0000256" key="2">
    <source>
        <dbReference type="SAM" id="SignalP"/>
    </source>
</evidence>
<feature type="compositionally biased region" description="Pro residues" evidence="1">
    <location>
        <begin position="93"/>
        <end position="111"/>
    </location>
</feature>
<proteinExistence type="predicted"/>
<feature type="domain" description="SCP" evidence="3">
    <location>
        <begin position="140"/>
        <end position="281"/>
    </location>
</feature>
<sequence length="292" mass="30430">MKSSLLIVAASAVLATAGPVNNDKRALEVVWVDDIVTVTVTKEVTPTSSVFVENKPSPKPTTEAPKPAPKPEEKAAPKPAAAAAQPSAQPSAQPAPKPAPKPQSQPAPPKPVIEVPKITVPGVTVTVNPPKDNGNQGGNDYQRAVLNAHNGHRSQHSASALSWSDDLANKAAANANKCVFAHDSSGQNLASFGSTGDLGSAADAAAKGVSDQWYKEISDFHYFGQPNPTQDFEKWGHFTQVVWKGSQQVGCATVKCPAGTVLGFPSMYTVCNYAPAGNFAGQYANNVKPLSG</sequence>
<dbReference type="SUPFAM" id="SSF55797">
    <property type="entry name" value="PR-1-like"/>
    <property type="match status" value="1"/>
</dbReference>
<dbReference type="InterPro" id="IPR014044">
    <property type="entry name" value="CAP_dom"/>
</dbReference>
<dbReference type="GO" id="GO:0005576">
    <property type="term" value="C:extracellular region"/>
    <property type="evidence" value="ECO:0007669"/>
    <property type="project" value="InterPro"/>
</dbReference>
<dbReference type="InterPro" id="IPR035940">
    <property type="entry name" value="CAP_sf"/>
</dbReference>
<accession>A0A0A1T0Z0</accession>
<evidence type="ECO:0000259" key="3">
    <source>
        <dbReference type="SMART" id="SM00198"/>
    </source>
</evidence>
<dbReference type="PANTHER" id="PTHR10334">
    <property type="entry name" value="CYSTEINE-RICH SECRETORY PROTEIN-RELATED"/>
    <property type="match status" value="1"/>
</dbReference>